<dbReference type="AlphaFoldDB" id="A0A226ELI2"/>
<feature type="compositionally biased region" description="Polar residues" evidence="1">
    <location>
        <begin position="808"/>
        <end position="820"/>
    </location>
</feature>
<feature type="region of interest" description="Disordered" evidence="1">
    <location>
        <begin position="869"/>
        <end position="889"/>
    </location>
</feature>
<feature type="domain" description="VWFA" evidence="3">
    <location>
        <begin position="349"/>
        <end position="623"/>
    </location>
</feature>
<dbReference type="EMBL" id="LNIX01000003">
    <property type="protein sequence ID" value="OXA58543.1"/>
    <property type="molecule type" value="Genomic_DNA"/>
</dbReference>
<dbReference type="PROSITE" id="PS51468">
    <property type="entry name" value="VIT"/>
    <property type="match status" value="1"/>
</dbReference>
<evidence type="ECO:0000259" key="3">
    <source>
        <dbReference type="PROSITE" id="PS50234"/>
    </source>
</evidence>
<dbReference type="PANTHER" id="PTHR10338:SF108">
    <property type="entry name" value="INTER-ALPHA-TRYPSIN INHIBITOR HEAVY CHAIN H4-LIKE PROTEIN"/>
    <property type="match status" value="1"/>
</dbReference>
<dbReference type="OrthoDB" id="299997at2759"/>
<protein>
    <submittedName>
        <fullName evidence="5">Inter-alpha-trypsin inhibitor heavy chain H6</fullName>
    </submittedName>
</protein>
<dbReference type="PANTHER" id="PTHR10338">
    <property type="entry name" value="INTER-ALPHA-TRYPSIN INHIBITOR HEAVY CHAIN FAMILY MEMBER"/>
    <property type="match status" value="1"/>
</dbReference>
<dbReference type="SUPFAM" id="SSF53300">
    <property type="entry name" value="vWA-like"/>
    <property type="match status" value="1"/>
</dbReference>
<dbReference type="PROSITE" id="PS50234">
    <property type="entry name" value="VWFA"/>
    <property type="match status" value="1"/>
</dbReference>
<evidence type="ECO:0000313" key="5">
    <source>
        <dbReference type="EMBL" id="OXA58543.1"/>
    </source>
</evidence>
<feature type="signal peptide" evidence="2">
    <location>
        <begin position="1"/>
        <end position="30"/>
    </location>
</feature>
<dbReference type="InterPro" id="IPR036465">
    <property type="entry name" value="vWFA_dom_sf"/>
</dbReference>
<dbReference type="SMART" id="SM00327">
    <property type="entry name" value="VWA"/>
    <property type="match status" value="1"/>
</dbReference>
<organism evidence="5 6">
    <name type="scientific">Folsomia candida</name>
    <name type="common">Springtail</name>
    <dbReference type="NCBI Taxonomy" id="158441"/>
    <lineage>
        <taxon>Eukaryota</taxon>
        <taxon>Metazoa</taxon>
        <taxon>Ecdysozoa</taxon>
        <taxon>Arthropoda</taxon>
        <taxon>Hexapoda</taxon>
        <taxon>Collembola</taxon>
        <taxon>Entomobryomorpha</taxon>
        <taxon>Isotomoidea</taxon>
        <taxon>Isotomidae</taxon>
        <taxon>Proisotominae</taxon>
        <taxon>Folsomia</taxon>
    </lineage>
</organism>
<feature type="chain" id="PRO_5012195141" evidence="2">
    <location>
        <begin position="31"/>
        <end position="1099"/>
    </location>
</feature>
<dbReference type="InterPro" id="IPR002035">
    <property type="entry name" value="VWF_A"/>
</dbReference>
<feature type="compositionally biased region" description="Low complexity" evidence="1">
    <location>
        <begin position="821"/>
        <end position="835"/>
    </location>
</feature>
<proteinExistence type="predicted"/>
<dbReference type="Pfam" id="PF08487">
    <property type="entry name" value="VIT"/>
    <property type="match status" value="1"/>
</dbReference>
<dbReference type="InterPro" id="IPR050934">
    <property type="entry name" value="ITIH"/>
</dbReference>
<dbReference type="Proteomes" id="UP000198287">
    <property type="component" value="Unassembled WGS sequence"/>
</dbReference>
<evidence type="ECO:0000313" key="6">
    <source>
        <dbReference type="Proteomes" id="UP000198287"/>
    </source>
</evidence>
<comment type="caution">
    <text evidence="5">The sequence shown here is derived from an EMBL/GenBank/DDBJ whole genome shotgun (WGS) entry which is preliminary data.</text>
</comment>
<evidence type="ECO:0000256" key="1">
    <source>
        <dbReference type="SAM" id="MobiDB-lite"/>
    </source>
</evidence>
<dbReference type="SMART" id="SM00609">
    <property type="entry name" value="VIT"/>
    <property type="match status" value="1"/>
</dbReference>
<keyword evidence="6" id="KW-1185">Reference proteome</keyword>
<evidence type="ECO:0000256" key="2">
    <source>
        <dbReference type="SAM" id="SignalP"/>
    </source>
</evidence>
<name>A0A226ELI2_FOLCA</name>
<gene>
    <name evidence="5" type="ORF">Fcan01_08244</name>
</gene>
<reference evidence="5 6" key="1">
    <citation type="submission" date="2015-12" db="EMBL/GenBank/DDBJ databases">
        <title>The genome of Folsomia candida.</title>
        <authorList>
            <person name="Faddeeva A."/>
            <person name="Derks M.F."/>
            <person name="Anvar Y."/>
            <person name="Smit S."/>
            <person name="Van Straalen N."/>
            <person name="Roelofs D."/>
        </authorList>
    </citation>
    <scope>NUCLEOTIDE SEQUENCE [LARGE SCALE GENOMIC DNA]</scope>
    <source>
        <strain evidence="5 6">VU population</strain>
        <tissue evidence="5">Whole body</tissue>
    </source>
</reference>
<dbReference type="STRING" id="158441.A0A226ELI2"/>
<sequence>MYSLKMGEGVLNKGLAICVFLGMLLKSGSGAPSLAHGVSSGTQVLVITTTEDSATDATTVAPSLLESWEVDTNNNLSIDDKPAVTSSFMESAPMAKIKSTKPEIYSFKIKSDIKYRYCTTHVTSRVANRDSKSQEVSFRVILPETAFISKFIMEIDGKQYEAYVKEKEEAKKVYSEAQSQGHSAGLVEVSTRNSNTFNVNVNIRQQSKVTFNLTYEELLTRRLGKYEQVINIVPDQVKSVKDFQIVVNIEESQNITFLRVPNLRNDIESVSDMQGNNKDAIIVQDGNKANISWSPSLDDQEKLSEQGVGGKFVVQYDINRDSTSGEVLVMEGYFVHFFAPENLKPLRKHVVFILDISGSMWGRKMEQLKEAQKKILDDLNADDFFNIITFSGDVFLWSPKDTTSTKHSGWYPPSFLSSSSKKQSAEKQQPYSATPENIVKAKAFIDSLIASGGTNIHDAIITAIDLTSTVKLARDGVFPSTDEIEEELPEPLAMVEIVKMSSNSSAEEVVTEIDITTTSSTTSRKPAIRRVLPDTILPKNVESLIIFLTDGEPTVGVTDPPYIRELIQAANKNLTLPIFSLGFGEGADFPFLKKLSLQNYGFARKIYEASDAALQLKGFYNEIASPLLANVMFNYTSLEHNVTDVTVTAFPTVFGGTEIAVAGRLVPLAQTETSEFDDGVEQATEGTTTILSTINENTTSNSNSTVPLADNAPLDDKTLILSNKNILDVGIIASGRDGVVSFKPPPIFCHPIDRDDIIRPPFPPRPTSPPTAEDKFLERLWAYLTIQQLIEQDLKNEDTRNNEIPADSSLSDPVSSTMGPESQTVSNSSSNTTENTKPETSKQHAIRLALKYGFVTPFTSLVVVKPNSSDVTNTVPADAPTSDTADSLSSPQSMHYFAVVQPQPLSLQGGGLANRIVGGSPAMHQPLYSSIRRRPAGYGHPLTTTHRPRPTSAFPAPFFSTAILTADYEVTSVETTEGETYFTERTTSKNLTLKDIQWITNSSNPSFIQINETDYTIAVDTTVAVSQKSECSINEEGTGQCLHLRDCVQNEFIADFGLFKSSYFCPIQTTTTSNVSYVGVCCSSAESNQQTTATPFMLP</sequence>
<feature type="region of interest" description="Disordered" evidence="1">
    <location>
        <begin position="796"/>
        <end position="842"/>
    </location>
</feature>
<keyword evidence="2" id="KW-0732">Signal</keyword>
<dbReference type="InterPro" id="IPR013694">
    <property type="entry name" value="VIT"/>
</dbReference>
<dbReference type="Gene3D" id="3.40.50.410">
    <property type="entry name" value="von Willebrand factor, type A domain"/>
    <property type="match status" value="2"/>
</dbReference>
<dbReference type="GO" id="GO:0032991">
    <property type="term" value="C:protein-containing complex"/>
    <property type="evidence" value="ECO:0007669"/>
    <property type="project" value="UniProtKB-ARBA"/>
</dbReference>
<evidence type="ECO:0000259" key="4">
    <source>
        <dbReference type="PROSITE" id="PS51468"/>
    </source>
</evidence>
<feature type="domain" description="VIT" evidence="4">
    <location>
        <begin position="88"/>
        <end position="217"/>
    </location>
</feature>
<accession>A0A226ELI2</accession>